<protein>
    <submittedName>
        <fullName evidence="1">Uncharacterized protein</fullName>
    </submittedName>
</protein>
<dbReference type="EMBL" id="BQNB010020438">
    <property type="protein sequence ID" value="GJT95948.1"/>
    <property type="molecule type" value="Genomic_DNA"/>
</dbReference>
<reference evidence="1" key="1">
    <citation type="journal article" date="2022" name="Int. J. Mol. Sci.">
        <title>Draft Genome of Tanacetum Coccineum: Genomic Comparison of Closely Related Tanacetum-Family Plants.</title>
        <authorList>
            <person name="Yamashiro T."/>
            <person name="Shiraishi A."/>
            <person name="Nakayama K."/>
            <person name="Satake H."/>
        </authorList>
    </citation>
    <scope>NUCLEOTIDE SEQUENCE</scope>
</reference>
<keyword evidence="2" id="KW-1185">Reference proteome</keyword>
<name>A0ABQ5I987_9ASTR</name>
<evidence type="ECO:0000313" key="2">
    <source>
        <dbReference type="Proteomes" id="UP001151760"/>
    </source>
</evidence>
<sequence>MSLSISFSMKFLVLLRFIDSDQWHVNLGYAYLLFMTGLPRIMNKIVNLTMQNPRGPRLESARESRVPHHLTYVLILMCRRTAWCSMEHIIAKYIAFRNKLKKDIKGSVDSLKKLDNMIFGSPLIEDLDNIHLLSVIRVFRDVNTSSNVIFQLLLIFLASPPLKKKATGRRSAVLRFLSDTKVVPV</sequence>
<dbReference type="Pfam" id="PF03087">
    <property type="entry name" value="BPS1"/>
    <property type="match status" value="1"/>
</dbReference>
<comment type="caution">
    <text evidence="1">The sequence shown here is derived from an EMBL/GenBank/DDBJ whole genome shotgun (WGS) entry which is preliminary data.</text>
</comment>
<dbReference type="InterPro" id="IPR004320">
    <property type="entry name" value="BPS1_pln"/>
</dbReference>
<dbReference type="Proteomes" id="UP001151760">
    <property type="component" value="Unassembled WGS sequence"/>
</dbReference>
<proteinExistence type="predicted"/>
<accession>A0ABQ5I987</accession>
<reference evidence="1" key="2">
    <citation type="submission" date="2022-01" db="EMBL/GenBank/DDBJ databases">
        <authorList>
            <person name="Yamashiro T."/>
            <person name="Shiraishi A."/>
            <person name="Satake H."/>
            <person name="Nakayama K."/>
        </authorList>
    </citation>
    <scope>NUCLEOTIDE SEQUENCE</scope>
</reference>
<organism evidence="1 2">
    <name type="scientific">Tanacetum coccineum</name>
    <dbReference type="NCBI Taxonomy" id="301880"/>
    <lineage>
        <taxon>Eukaryota</taxon>
        <taxon>Viridiplantae</taxon>
        <taxon>Streptophyta</taxon>
        <taxon>Embryophyta</taxon>
        <taxon>Tracheophyta</taxon>
        <taxon>Spermatophyta</taxon>
        <taxon>Magnoliopsida</taxon>
        <taxon>eudicotyledons</taxon>
        <taxon>Gunneridae</taxon>
        <taxon>Pentapetalae</taxon>
        <taxon>asterids</taxon>
        <taxon>campanulids</taxon>
        <taxon>Asterales</taxon>
        <taxon>Asteraceae</taxon>
        <taxon>Asteroideae</taxon>
        <taxon>Anthemideae</taxon>
        <taxon>Anthemidinae</taxon>
        <taxon>Tanacetum</taxon>
    </lineage>
</organism>
<gene>
    <name evidence="1" type="ORF">Tco_1091466</name>
</gene>
<evidence type="ECO:0000313" key="1">
    <source>
        <dbReference type="EMBL" id="GJT95948.1"/>
    </source>
</evidence>